<dbReference type="FunFam" id="2.60.40.60:FF:000092">
    <property type="entry name" value="Protocadherin 8"/>
    <property type="match status" value="2"/>
</dbReference>
<name>A0A1I8FWY8_9PLAT</name>
<accession>A0A1I8FWY8</accession>
<keyword evidence="12" id="KW-1185">Reference proteome</keyword>
<evidence type="ECO:0000256" key="4">
    <source>
        <dbReference type="ARBA" id="ARBA00022837"/>
    </source>
</evidence>
<keyword evidence="4 8" id="KW-0106">Calcium</keyword>
<protein>
    <submittedName>
        <fullName evidence="13">Cadherin domain protein</fullName>
    </submittedName>
</protein>
<evidence type="ECO:0000256" key="6">
    <source>
        <dbReference type="ARBA" id="ARBA00023136"/>
    </source>
</evidence>
<evidence type="ECO:0000256" key="8">
    <source>
        <dbReference type="PROSITE-ProRule" id="PRU00043"/>
    </source>
</evidence>
<comment type="subcellular location">
    <subcellularLocation>
        <location evidence="1">Membrane</location>
        <topology evidence="1">Single-pass membrane protein</topology>
    </subcellularLocation>
</comment>
<feature type="domain" description="Cadherin" evidence="11">
    <location>
        <begin position="414"/>
        <end position="543"/>
    </location>
</feature>
<dbReference type="GO" id="GO:0005509">
    <property type="term" value="F:calcium ion binding"/>
    <property type="evidence" value="ECO:0007669"/>
    <property type="project" value="UniProtKB-UniRule"/>
</dbReference>
<evidence type="ECO:0000256" key="3">
    <source>
        <dbReference type="ARBA" id="ARBA00022737"/>
    </source>
</evidence>
<evidence type="ECO:0000313" key="12">
    <source>
        <dbReference type="Proteomes" id="UP000095280"/>
    </source>
</evidence>
<dbReference type="InterPro" id="IPR002126">
    <property type="entry name" value="Cadherin-like_dom"/>
</dbReference>
<dbReference type="InterPro" id="IPR020894">
    <property type="entry name" value="Cadherin_CS"/>
</dbReference>
<evidence type="ECO:0000313" key="13">
    <source>
        <dbReference type="WBParaSite" id="maker-uti_cns_0000216-snap-gene-0.2-mRNA-1"/>
    </source>
</evidence>
<dbReference type="AlphaFoldDB" id="A0A1I8FWY8"/>
<dbReference type="PROSITE" id="PS00232">
    <property type="entry name" value="CADHERIN_1"/>
    <property type="match status" value="3"/>
</dbReference>
<organism evidence="12 13">
    <name type="scientific">Macrostomum lignano</name>
    <dbReference type="NCBI Taxonomy" id="282301"/>
    <lineage>
        <taxon>Eukaryota</taxon>
        <taxon>Metazoa</taxon>
        <taxon>Spiralia</taxon>
        <taxon>Lophotrochozoa</taxon>
        <taxon>Platyhelminthes</taxon>
        <taxon>Rhabditophora</taxon>
        <taxon>Macrostomorpha</taxon>
        <taxon>Macrostomida</taxon>
        <taxon>Macrostomidae</taxon>
        <taxon>Macrostomum</taxon>
    </lineage>
</organism>
<keyword evidence="5 10" id="KW-1133">Transmembrane helix</keyword>
<dbReference type="Gene3D" id="2.60.40.60">
    <property type="entry name" value="Cadherins"/>
    <property type="match status" value="5"/>
</dbReference>
<evidence type="ECO:0000256" key="1">
    <source>
        <dbReference type="ARBA" id="ARBA00004167"/>
    </source>
</evidence>
<dbReference type="PANTHER" id="PTHR24028:SF146">
    <property type="entry name" value="CADHERIN 96CB, ISOFORM D-RELATED"/>
    <property type="match status" value="1"/>
</dbReference>
<dbReference type="InterPro" id="IPR050174">
    <property type="entry name" value="Protocadherin/Cadherin-CA"/>
</dbReference>
<dbReference type="Pfam" id="PF00028">
    <property type="entry name" value="Cadherin"/>
    <property type="match status" value="3"/>
</dbReference>
<keyword evidence="7" id="KW-0325">Glycoprotein</keyword>
<keyword evidence="6 10" id="KW-0472">Membrane</keyword>
<dbReference type="GO" id="GO:0005886">
    <property type="term" value="C:plasma membrane"/>
    <property type="evidence" value="ECO:0007669"/>
    <property type="project" value="InterPro"/>
</dbReference>
<dbReference type="SMART" id="SM00112">
    <property type="entry name" value="CA"/>
    <property type="match status" value="5"/>
</dbReference>
<feature type="domain" description="Cadherin" evidence="11">
    <location>
        <begin position="205"/>
        <end position="300"/>
    </location>
</feature>
<dbReference type="CDD" id="cd11304">
    <property type="entry name" value="Cadherin_repeat"/>
    <property type="match status" value="5"/>
</dbReference>
<dbReference type="SUPFAM" id="SSF49313">
    <property type="entry name" value="Cadherin-like"/>
    <property type="match status" value="5"/>
</dbReference>
<keyword evidence="2 10" id="KW-0812">Transmembrane</keyword>
<dbReference type="PRINTS" id="PR00205">
    <property type="entry name" value="CADHERIN"/>
</dbReference>
<feature type="region of interest" description="Disordered" evidence="9">
    <location>
        <begin position="581"/>
        <end position="605"/>
    </location>
</feature>
<reference evidence="13" key="1">
    <citation type="submission" date="2016-11" db="UniProtKB">
        <authorList>
            <consortium name="WormBaseParasite"/>
        </authorList>
    </citation>
    <scope>IDENTIFICATION</scope>
</reference>
<dbReference type="GO" id="GO:0007156">
    <property type="term" value="P:homophilic cell adhesion via plasma membrane adhesion molecules"/>
    <property type="evidence" value="ECO:0007669"/>
    <property type="project" value="InterPro"/>
</dbReference>
<dbReference type="WBParaSite" id="maker-uti_cns_0000216-snap-gene-0.2-mRNA-1">
    <property type="protein sequence ID" value="maker-uti_cns_0000216-snap-gene-0.2-mRNA-1"/>
    <property type="gene ID" value="maker-uti_cns_0000216-snap-gene-0.2"/>
</dbReference>
<dbReference type="PROSITE" id="PS50268">
    <property type="entry name" value="CADHERIN_2"/>
    <property type="match status" value="5"/>
</dbReference>
<dbReference type="InterPro" id="IPR015919">
    <property type="entry name" value="Cadherin-like_sf"/>
</dbReference>
<evidence type="ECO:0000256" key="7">
    <source>
        <dbReference type="ARBA" id="ARBA00023180"/>
    </source>
</evidence>
<feature type="domain" description="Cadherin" evidence="11">
    <location>
        <begin position="88"/>
        <end position="192"/>
    </location>
</feature>
<evidence type="ECO:0000256" key="10">
    <source>
        <dbReference type="SAM" id="Phobius"/>
    </source>
</evidence>
<sequence>ERLGQRRVQQAADVQHHQLRLPAPSARPFAIHPRSGEIRLTSALDAETQQRYEIYVSVTDNHPPSPRTSVSIVKVLVTDVNDNAPQIVVNRDSLTVRENSQPISTVDYISVKDRDVGNRQTDAFSLTRMSGSDAVSGSGSQVLLLLQAIRSLDREQQAAHALSLTCSDSDGVASTENFTVSVGDVNDSPPVFPRPELVARLLPPLRENSPPGTVIGRLAATDADEPQNARTVYSVAGNCQHDIGIGELNATVYAKVTFDRETNASIRCELRATDAENPALKSHVEVVIVIADENDNAPTFPGNYTFRVNESRTKGHLIGRVEAKDLDEGDNGRWCTPCAPDTLWAAGRTIAVSPDGRIFLAESILDRERQAAHILQVEAQDFGRPRQTSVVWIRIVVLDENDNAPRFVFPGAGSDGDTSLNVSISDRPGDTVAKLTAVDDDEGANGVVTFFVDASSDAMPQCEAGLFRLDPEQGHVTLSGPIKRAWLGTECLLALEARDGGGKASKQRLRIRFVSDLRHRLDGGNGGSGDANNWRGKDGPPEMIIVTVCVLLAFLVLLCLVLLAAYFCYYMQPARAARSASARVPNGANGQRKAAHTTDNGSIPH</sequence>
<feature type="domain" description="Cadherin" evidence="11">
    <location>
        <begin position="300"/>
        <end position="407"/>
    </location>
</feature>
<evidence type="ECO:0000256" key="5">
    <source>
        <dbReference type="ARBA" id="ARBA00022989"/>
    </source>
</evidence>
<proteinExistence type="predicted"/>
<dbReference type="Proteomes" id="UP000095280">
    <property type="component" value="Unplaced"/>
</dbReference>
<feature type="transmembrane region" description="Helical" evidence="10">
    <location>
        <begin position="543"/>
        <end position="569"/>
    </location>
</feature>
<evidence type="ECO:0000259" key="11">
    <source>
        <dbReference type="PROSITE" id="PS50268"/>
    </source>
</evidence>
<evidence type="ECO:0000256" key="9">
    <source>
        <dbReference type="SAM" id="MobiDB-lite"/>
    </source>
</evidence>
<dbReference type="PANTHER" id="PTHR24028">
    <property type="entry name" value="CADHERIN-87A"/>
    <property type="match status" value="1"/>
</dbReference>
<evidence type="ECO:0000256" key="2">
    <source>
        <dbReference type="ARBA" id="ARBA00022692"/>
    </source>
</evidence>
<keyword evidence="3" id="KW-0677">Repeat</keyword>
<feature type="domain" description="Cadherin" evidence="11">
    <location>
        <begin position="29"/>
        <end position="87"/>
    </location>
</feature>